<dbReference type="InterPro" id="IPR036259">
    <property type="entry name" value="MFS_trans_sf"/>
</dbReference>
<dbReference type="Gene3D" id="1.20.1720.10">
    <property type="entry name" value="Multidrug resistance protein D"/>
    <property type="match status" value="1"/>
</dbReference>
<evidence type="ECO:0000256" key="1">
    <source>
        <dbReference type="ARBA" id="ARBA00004651"/>
    </source>
</evidence>
<evidence type="ECO:0000256" key="3">
    <source>
        <dbReference type="ARBA" id="ARBA00022989"/>
    </source>
</evidence>
<comment type="caution">
    <text evidence="7">The sequence shown here is derived from an EMBL/GenBank/DDBJ whole genome shotgun (WGS) entry which is preliminary data.</text>
</comment>
<dbReference type="EMBL" id="JABEND010000001">
    <property type="protein sequence ID" value="NNG34413.1"/>
    <property type="molecule type" value="Genomic_DNA"/>
</dbReference>
<keyword evidence="4 5" id="KW-0472">Membrane</keyword>
<protein>
    <submittedName>
        <fullName evidence="7">MFS transporter</fullName>
    </submittedName>
</protein>
<feature type="transmembrane region" description="Helical" evidence="5">
    <location>
        <begin position="405"/>
        <end position="423"/>
    </location>
</feature>
<dbReference type="RefSeq" id="WP_171198054.1">
    <property type="nucleotide sequence ID" value="NZ_JABEND010000001.1"/>
</dbReference>
<dbReference type="GO" id="GO:0022857">
    <property type="term" value="F:transmembrane transporter activity"/>
    <property type="evidence" value="ECO:0007669"/>
    <property type="project" value="InterPro"/>
</dbReference>
<dbReference type="PROSITE" id="PS50850">
    <property type="entry name" value="MFS"/>
    <property type="match status" value="1"/>
</dbReference>
<accession>A0A849A4Y1</accession>
<gene>
    <name evidence="7" type="ORF">HKD39_01490</name>
</gene>
<dbReference type="PANTHER" id="PTHR42718">
    <property type="entry name" value="MAJOR FACILITATOR SUPERFAMILY MULTIDRUG TRANSPORTER MFSC"/>
    <property type="match status" value="1"/>
</dbReference>
<feature type="transmembrane region" description="Helical" evidence="5">
    <location>
        <begin position="234"/>
        <end position="252"/>
    </location>
</feature>
<dbReference type="Proteomes" id="UP000562984">
    <property type="component" value="Unassembled WGS sequence"/>
</dbReference>
<dbReference type="SUPFAM" id="SSF103473">
    <property type="entry name" value="MFS general substrate transporter"/>
    <property type="match status" value="1"/>
</dbReference>
<feature type="transmembrane region" description="Helical" evidence="5">
    <location>
        <begin position="338"/>
        <end position="358"/>
    </location>
</feature>
<feature type="transmembrane region" description="Helical" evidence="5">
    <location>
        <begin position="89"/>
        <end position="112"/>
    </location>
</feature>
<comment type="subcellular location">
    <subcellularLocation>
        <location evidence="1">Cell membrane</location>
        <topology evidence="1">Multi-pass membrane protein</topology>
    </subcellularLocation>
</comment>
<feature type="transmembrane region" description="Helical" evidence="5">
    <location>
        <begin position="20"/>
        <end position="37"/>
    </location>
</feature>
<dbReference type="GO" id="GO:0005886">
    <property type="term" value="C:plasma membrane"/>
    <property type="evidence" value="ECO:0007669"/>
    <property type="project" value="UniProtKB-SubCell"/>
</dbReference>
<keyword evidence="2 5" id="KW-0812">Transmembrane</keyword>
<feature type="domain" description="Major facilitator superfamily (MFS) profile" evidence="6">
    <location>
        <begin position="20"/>
        <end position="457"/>
    </location>
</feature>
<dbReference type="InterPro" id="IPR020846">
    <property type="entry name" value="MFS_dom"/>
</dbReference>
<feature type="transmembrane region" description="Helical" evidence="5">
    <location>
        <begin position="175"/>
        <end position="196"/>
    </location>
</feature>
<proteinExistence type="predicted"/>
<evidence type="ECO:0000256" key="4">
    <source>
        <dbReference type="ARBA" id="ARBA00023136"/>
    </source>
</evidence>
<feature type="transmembrane region" description="Helical" evidence="5">
    <location>
        <begin position="304"/>
        <end position="326"/>
    </location>
</feature>
<dbReference type="Gene3D" id="1.20.1250.20">
    <property type="entry name" value="MFS general substrate transporter like domains"/>
    <property type="match status" value="1"/>
</dbReference>
<feature type="transmembrane region" description="Helical" evidence="5">
    <location>
        <begin position="208"/>
        <end position="228"/>
    </location>
</feature>
<reference evidence="7 8" key="1">
    <citation type="submission" date="2020-05" db="EMBL/GenBank/DDBJ databases">
        <title>Nakamurella sp. DB0629 isolated from air conditioner.</title>
        <authorList>
            <person name="Kim D.H."/>
            <person name="Kim D.-U."/>
        </authorList>
    </citation>
    <scope>NUCLEOTIDE SEQUENCE [LARGE SCALE GENOMIC DNA]</scope>
    <source>
        <strain evidence="7 8">DB0629</strain>
    </source>
</reference>
<feature type="transmembrane region" description="Helical" evidence="5">
    <location>
        <begin position="364"/>
        <end position="384"/>
    </location>
</feature>
<name>A0A849A4Y1_9ACTN</name>
<evidence type="ECO:0000256" key="2">
    <source>
        <dbReference type="ARBA" id="ARBA00022692"/>
    </source>
</evidence>
<evidence type="ECO:0000313" key="7">
    <source>
        <dbReference type="EMBL" id="NNG34413.1"/>
    </source>
</evidence>
<evidence type="ECO:0000259" key="6">
    <source>
        <dbReference type="PROSITE" id="PS50850"/>
    </source>
</evidence>
<feature type="transmembrane region" description="Helical" evidence="5">
    <location>
        <begin position="429"/>
        <end position="452"/>
    </location>
</feature>
<keyword evidence="8" id="KW-1185">Reference proteome</keyword>
<feature type="transmembrane region" description="Helical" evidence="5">
    <location>
        <begin position="148"/>
        <end position="169"/>
    </location>
</feature>
<evidence type="ECO:0000256" key="5">
    <source>
        <dbReference type="SAM" id="Phobius"/>
    </source>
</evidence>
<evidence type="ECO:0000313" key="8">
    <source>
        <dbReference type="Proteomes" id="UP000562984"/>
    </source>
</evidence>
<feature type="transmembrane region" description="Helical" evidence="5">
    <location>
        <begin position="118"/>
        <end position="136"/>
    </location>
</feature>
<feature type="transmembrane region" description="Helical" evidence="5">
    <location>
        <begin position="272"/>
        <end position="298"/>
    </location>
</feature>
<sequence>MTRLLGLPTARSTAHRYRAALILGCLATFVAMLAYAGPLGNAVVLDRELAAGPQGAIWILSAMSAGLAASLLVVGILADDYGRRRVFRWGAVVFAIGAVLAAAATDVLMFVVGRVVQGAGAAGLIATAVPLINAAGAGNPQPARTARWWGATMGAGIAVGPVLTGVLDLASAWRLFYAGLAVAALLVAAAGNRVFSAEPDTRPRRPDLLGFGLLLATLTSLLTGLVELRGAGGGVAWVLFIAAALFGAGLVASQLRRTVTLLDVALFRHRPFIGVTVAGFATGAGVIALMSFCCTFLITELSLSSLQAGLVLAVWSGTSALTAIVSGRRSGSVGPGRLIVGLVGVSAGLLLLLNVFAPVSPAELLPGLLVTGAATGVLNGSLAAQSVATVPADRTAMGAAANNTVRYLGASIGVTVISVLAHPQAGAVAGWRLVAALGAGISVVGAVAVAVLTARSARHLGRCQ</sequence>
<feature type="transmembrane region" description="Helical" evidence="5">
    <location>
        <begin position="57"/>
        <end position="77"/>
    </location>
</feature>
<dbReference type="AlphaFoldDB" id="A0A849A4Y1"/>
<keyword evidence="3 5" id="KW-1133">Transmembrane helix</keyword>
<dbReference type="Pfam" id="PF07690">
    <property type="entry name" value="MFS_1"/>
    <property type="match status" value="1"/>
</dbReference>
<organism evidence="7 8">
    <name type="scientific">Nakamurella aerolata</name>
    <dbReference type="NCBI Taxonomy" id="1656892"/>
    <lineage>
        <taxon>Bacteria</taxon>
        <taxon>Bacillati</taxon>
        <taxon>Actinomycetota</taxon>
        <taxon>Actinomycetes</taxon>
        <taxon>Nakamurellales</taxon>
        <taxon>Nakamurellaceae</taxon>
        <taxon>Nakamurella</taxon>
    </lineage>
</organism>
<dbReference type="PANTHER" id="PTHR42718:SF49">
    <property type="entry name" value="EXPORT PROTEIN"/>
    <property type="match status" value="1"/>
</dbReference>
<dbReference type="InterPro" id="IPR011701">
    <property type="entry name" value="MFS"/>
</dbReference>